<dbReference type="InterPro" id="IPR052984">
    <property type="entry name" value="UPF0421"/>
</dbReference>
<organism evidence="8 9">
    <name type="scientific">Thermoflavimicrobium dichotomicum</name>
    <dbReference type="NCBI Taxonomy" id="46223"/>
    <lineage>
        <taxon>Bacteria</taxon>
        <taxon>Bacillati</taxon>
        <taxon>Bacillota</taxon>
        <taxon>Bacilli</taxon>
        <taxon>Bacillales</taxon>
        <taxon>Thermoactinomycetaceae</taxon>
        <taxon>Thermoflavimicrobium</taxon>
    </lineage>
</organism>
<protein>
    <submittedName>
        <fullName evidence="8">Uncharacterized membrane protein YgaE, UPF0421/DUF939 family</fullName>
    </submittedName>
</protein>
<accession>A0A1I3L7C7</accession>
<dbReference type="Gene3D" id="1.20.120.940">
    <property type="entry name" value="Putative aromatic acid exporter, C-terminal domain"/>
    <property type="match status" value="1"/>
</dbReference>
<name>A0A1I3L7C7_9BACL</name>
<dbReference type="InterPro" id="IPR038323">
    <property type="entry name" value="ArAE_1_C_sf"/>
</dbReference>
<dbReference type="Pfam" id="PF11728">
    <property type="entry name" value="ArAE_1_C"/>
    <property type="match status" value="1"/>
</dbReference>
<evidence type="ECO:0000256" key="2">
    <source>
        <dbReference type="ARBA" id="ARBA00022475"/>
    </source>
</evidence>
<feature type="domain" description="Putative aromatic acid exporter C-terminal" evidence="7">
    <location>
        <begin position="145"/>
        <end position="309"/>
    </location>
</feature>
<proteinExistence type="predicted"/>
<feature type="transmembrane region" description="Helical" evidence="6">
    <location>
        <begin position="12"/>
        <end position="40"/>
    </location>
</feature>
<gene>
    <name evidence="8" type="ORF">SAMN05421852_10260</name>
</gene>
<sequence>MKIGFRVIKTAIGTGLAIAVASWIGLKFYSSAGVLTILCLKETRKRSIESAIEKMISCIIGGLFAAVSFKLFGFTPWTITLILLMVIPVLVALKAKDSVATSSVVILHLYMLHKVDGMTLLNELGIIVVGITFALMMNIIMPSAEKQLKAYQEQVEAYFKKIFMEFVIYLRQGESDWDGKEILEVHKVLQEAKDLALKDIENNLRYNDNHYFHYFEMREKQFEIIQRIMPLVSSLDETYEQNYMIADFLENLAHAIHPGNTVSIYLDELQKMRQKFKTSPLPQDRKEFEVRAALFHFVNEMQRYLLIKKALFDQHTKRKKNQWSLFIKKEKTSNEGS</sequence>
<keyword evidence="3 6" id="KW-0812">Transmembrane</keyword>
<dbReference type="STRING" id="46223.SAMN05421852_10260"/>
<reference evidence="8 9" key="1">
    <citation type="submission" date="2016-10" db="EMBL/GenBank/DDBJ databases">
        <authorList>
            <person name="de Groot N.N."/>
        </authorList>
    </citation>
    <scope>NUCLEOTIDE SEQUENCE [LARGE SCALE GENOMIC DNA]</scope>
    <source>
        <strain evidence="8 9">DSM 44778</strain>
    </source>
</reference>
<keyword evidence="4 6" id="KW-1133">Transmembrane helix</keyword>
<feature type="transmembrane region" description="Helical" evidence="6">
    <location>
        <begin position="75"/>
        <end position="93"/>
    </location>
</feature>
<evidence type="ECO:0000313" key="9">
    <source>
        <dbReference type="Proteomes" id="UP000199545"/>
    </source>
</evidence>
<dbReference type="EMBL" id="FORR01000002">
    <property type="protein sequence ID" value="SFI80446.1"/>
    <property type="molecule type" value="Genomic_DNA"/>
</dbReference>
<dbReference type="InterPro" id="IPR021062">
    <property type="entry name" value="ArAE_1_C"/>
</dbReference>
<keyword evidence="5 6" id="KW-0472">Membrane</keyword>
<dbReference type="AlphaFoldDB" id="A0A1I3L7C7"/>
<dbReference type="RefSeq" id="WP_093227820.1">
    <property type="nucleotide sequence ID" value="NZ_FORR01000002.1"/>
</dbReference>
<dbReference type="PANTHER" id="PTHR40064">
    <property type="entry name" value="MEMBRANE PROTEIN-RELATED"/>
    <property type="match status" value="1"/>
</dbReference>
<keyword evidence="2" id="KW-1003">Cell membrane</keyword>
<evidence type="ECO:0000259" key="7">
    <source>
        <dbReference type="Pfam" id="PF11728"/>
    </source>
</evidence>
<dbReference type="Proteomes" id="UP000199545">
    <property type="component" value="Unassembled WGS sequence"/>
</dbReference>
<evidence type="ECO:0000256" key="3">
    <source>
        <dbReference type="ARBA" id="ARBA00022692"/>
    </source>
</evidence>
<evidence type="ECO:0000256" key="4">
    <source>
        <dbReference type="ARBA" id="ARBA00022989"/>
    </source>
</evidence>
<evidence type="ECO:0000256" key="1">
    <source>
        <dbReference type="ARBA" id="ARBA00004651"/>
    </source>
</evidence>
<keyword evidence="9" id="KW-1185">Reference proteome</keyword>
<dbReference type="Pfam" id="PF06081">
    <property type="entry name" value="ArAE_1"/>
    <property type="match status" value="1"/>
</dbReference>
<evidence type="ECO:0000256" key="6">
    <source>
        <dbReference type="SAM" id="Phobius"/>
    </source>
</evidence>
<comment type="subcellular location">
    <subcellularLocation>
        <location evidence="1">Cell membrane</location>
        <topology evidence="1">Multi-pass membrane protein</topology>
    </subcellularLocation>
</comment>
<feature type="transmembrane region" description="Helical" evidence="6">
    <location>
        <begin position="120"/>
        <end position="141"/>
    </location>
</feature>
<evidence type="ECO:0000256" key="5">
    <source>
        <dbReference type="ARBA" id="ARBA00023136"/>
    </source>
</evidence>
<dbReference type="OrthoDB" id="357521at2"/>
<dbReference type="PANTHER" id="PTHR40064:SF1">
    <property type="entry name" value="MEMBRANE PROTEIN"/>
    <property type="match status" value="1"/>
</dbReference>
<dbReference type="InterPro" id="IPR010343">
    <property type="entry name" value="ArAE_1"/>
</dbReference>
<dbReference type="GO" id="GO:0005886">
    <property type="term" value="C:plasma membrane"/>
    <property type="evidence" value="ECO:0007669"/>
    <property type="project" value="UniProtKB-SubCell"/>
</dbReference>
<evidence type="ECO:0000313" key="8">
    <source>
        <dbReference type="EMBL" id="SFI80446.1"/>
    </source>
</evidence>